<dbReference type="Proteomes" id="UP000032534">
    <property type="component" value="Unassembled WGS sequence"/>
</dbReference>
<dbReference type="InterPro" id="IPR051309">
    <property type="entry name" value="ABCF_ATPase"/>
</dbReference>
<dbReference type="PROSITE" id="PS50893">
    <property type="entry name" value="ABC_TRANSPORTER_2"/>
    <property type="match status" value="2"/>
</dbReference>
<feature type="compositionally biased region" description="Gly residues" evidence="4">
    <location>
        <begin position="616"/>
        <end position="626"/>
    </location>
</feature>
<evidence type="ECO:0000256" key="3">
    <source>
        <dbReference type="ARBA" id="ARBA00022840"/>
    </source>
</evidence>
<dbReference type="InterPro" id="IPR032781">
    <property type="entry name" value="ABC_tran_Xtn"/>
</dbReference>
<dbReference type="EMBL" id="JTHP01000001">
    <property type="protein sequence ID" value="KJD47510.1"/>
    <property type="molecule type" value="Genomic_DNA"/>
</dbReference>
<dbReference type="Gene3D" id="3.40.50.300">
    <property type="entry name" value="P-loop containing nucleotide triphosphate hydrolases"/>
    <property type="match status" value="2"/>
</dbReference>
<feature type="compositionally biased region" description="Low complexity" evidence="4">
    <location>
        <begin position="552"/>
        <end position="566"/>
    </location>
</feature>
<dbReference type="SUPFAM" id="SSF52540">
    <property type="entry name" value="P-loop containing nucleoside triphosphate hydrolases"/>
    <property type="match status" value="2"/>
</dbReference>
<feature type="domain" description="ABC transporter" evidence="5">
    <location>
        <begin position="337"/>
        <end position="549"/>
    </location>
</feature>
<evidence type="ECO:0000256" key="1">
    <source>
        <dbReference type="ARBA" id="ARBA00022737"/>
    </source>
</evidence>
<keyword evidence="1" id="KW-0677">Repeat</keyword>
<dbReference type="InterPro" id="IPR003593">
    <property type="entry name" value="AAA+_ATPase"/>
</dbReference>
<dbReference type="RefSeq" id="WP_044644302.1">
    <property type="nucleotide sequence ID" value="NZ_JTHP01000001.1"/>
</dbReference>
<feature type="domain" description="ABC transporter" evidence="5">
    <location>
        <begin position="4"/>
        <end position="263"/>
    </location>
</feature>
<dbReference type="FunFam" id="3.40.50.300:FF:000309">
    <property type="entry name" value="ABC transporter ATP-binding protein"/>
    <property type="match status" value="1"/>
</dbReference>
<organism evidence="6 7">
    <name type="scientific">Paenibacillus terrae</name>
    <dbReference type="NCBI Taxonomy" id="159743"/>
    <lineage>
        <taxon>Bacteria</taxon>
        <taxon>Bacillati</taxon>
        <taxon>Bacillota</taxon>
        <taxon>Bacilli</taxon>
        <taxon>Bacillales</taxon>
        <taxon>Paenibacillaceae</taxon>
        <taxon>Paenibacillus</taxon>
    </lineage>
</organism>
<dbReference type="Pfam" id="PF00005">
    <property type="entry name" value="ABC_tran"/>
    <property type="match status" value="2"/>
</dbReference>
<dbReference type="InterPro" id="IPR003439">
    <property type="entry name" value="ABC_transporter-like_ATP-bd"/>
</dbReference>
<evidence type="ECO:0000256" key="2">
    <source>
        <dbReference type="ARBA" id="ARBA00022741"/>
    </source>
</evidence>
<feature type="region of interest" description="Disordered" evidence="4">
    <location>
        <begin position="552"/>
        <end position="643"/>
    </location>
</feature>
<keyword evidence="2" id="KW-0547">Nucleotide-binding</keyword>
<dbReference type="InterPro" id="IPR027417">
    <property type="entry name" value="P-loop_NTPase"/>
</dbReference>
<dbReference type="Pfam" id="PF12848">
    <property type="entry name" value="ABC_tran_Xtn"/>
    <property type="match status" value="1"/>
</dbReference>
<sequence>MYIVNGQQLKKYHGANLILDGASFDIHTGEKVGLIGRNGSGKTTLLRLIARLSRPDEGQLVIAKDTKIGYLPQIPAEFEHLSVYETLAYAYRELKDCRNQMSELEREMSDPVVAADAHRLEKLLQSYAALQERFERSGGYEMDANIDQVADGLRIPKAMYTRSFGSLSGGEKTKIALASQLIGHPDLLLLDEPTNHLDLKGLEWLEQFLQGYMGACVVVSHDRYFLDRVAVKMIELEDGEAFTYYTNYSGYVKEKEERLLLQFEDYKEQQKRIKKMKEAIRRFEEWGRNGDNEKFFKKANSIRKALERMELVKRPVLDPQGAEFHLKLDDRSGRRVLQFEEIVKAYGERQILKGATGSLEFGEKVALLGDNGSGKTTLLKLLLGQESADAGMVQWGARVEYGYLAQQERERDSRATVLVYFKEEAGVEEGEARGLLAKYLFYGADVFKPVSMLSGGEWSRLRLALLVMKKPNLLVLDEPTNHLDIDSREALEEALDSYTGTVLAISHDRYFVNKLAGRVWELEDGKLASYLGGFDEYRAKKRELEHARFLSTGDAGGRTASGSRAASGGGSGLGGAASASAASNGTASAARTGAPAEADASRTRPGAAGRLDSSAAGGGSSAGTGARGAKAAKPSRTPAVSSERLERAIAAKEAELAAADAELEQLGASDDTMRMAELWDAHERLQAELDTLLGEWIELA</sequence>
<protein>
    <submittedName>
        <fullName evidence="6">ABC transporter ATP-binding protein</fullName>
    </submittedName>
</protein>
<dbReference type="GO" id="GO:0003676">
    <property type="term" value="F:nucleic acid binding"/>
    <property type="evidence" value="ECO:0007669"/>
    <property type="project" value="UniProtKB-ARBA"/>
</dbReference>
<dbReference type="SMART" id="SM00382">
    <property type="entry name" value="AAA"/>
    <property type="match status" value="2"/>
</dbReference>
<keyword evidence="7" id="KW-1185">Reference proteome</keyword>
<keyword evidence="3 6" id="KW-0067">ATP-binding</keyword>
<feature type="compositionally biased region" description="Low complexity" evidence="4">
    <location>
        <begin position="576"/>
        <end position="594"/>
    </location>
</feature>
<dbReference type="GO" id="GO:0005524">
    <property type="term" value="F:ATP binding"/>
    <property type="evidence" value="ECO:0007669"/>
    <property type="project" value="UniProtKB-KW"/>
</dbReference>
<gene>
    <name evidence="6" type="ORF">QD47_00735</name>
</gene>
<accession>A0A0D7X7V4</accession>
<dbReference type="PATRIC" id="fig|159743.3.peg.172"/>
<reference evidence="6 7" key="1">
    <citation type="submission" date="2014-11" db="EMBL/GenBank/DDBJ databases">
        <title>Draft Genome Sequences of Paenibacillus polymyxa NRRL B-30509 and Paenibacillus terrae NRRL B-30644, Strains from a Poultry Environment that Produce Tridecaptin A and Paenicidins.</title>
        <authorList>
            <person name="van Belkum M.J."/>
            <person name="Lohans C.T."/>
            <person name="Vederas J.C."/>
        </authorList>
    </citation>
    <scope>NUCLEOTIDE SEQUENCE [LARGE SCALE GENOMIC DNA]</scope>
    <source>
        <strain evidence="6 7">NRRL B-30644</strain>
    </source>
</reference>
<evidence type="ECO:0000313" key="7">
    <source>
        <dbReference type="Proteomes" id="UP000032534"/>
    </source>
</evidence>
<dbReference type="CDD" id="cd03221">
    <property type="entry name" value="ABCF_EF-3"/>
    <property type="match status" value="2"/>
</dbReference>
<dbReference type="PROSITE" id="PS00211">
    <property type="entry name" value="ABC_TRANSPORTER_1"/>
    <property type="match status" value="2"/>
</dbReference>
<dbReference type="OrthoDB" id="9762369at2"/>
<name>A0A0D7X7V4_9BACL</name>
<comment type="caution">
    <text evidence="6">The sequence shown here is derived from an EMBL/GenBank/DDBJ whole genome shotgun (WGS) entry which is preliminary data.</text>
</comment>
<dbReference type="PANTHER" id="PTHR42855:SF2">
    <property type="entry name" value="DRUG RESISTANCE ABC TRANSPORTER,ATP-BINDING PROTEIN"/>
    <property type="match status" value="1"/>
</dbReference>
<dbReference type="PANTHER" id="PTHR42855">
    <property type="entry name" value="ABC TRANSPORTER ATP-BINDING SUBUNIT"/>
    <property type="match status" value="1"/>
</dbReference>
<dbReference type="FunFam" id="3.40.50.300:FF:000011">
    <property type="entry name" value="Putative ABC transporter ATP-binding component"/>
    <property type="match status" value="1"/>
</dbReference>
<dbReference type="AlphaFoldDB" id="A0A0D7X7V4"/>
<evidence type="ECO:0000313" key="6">
    <source>
        <dbReference type="EMBL" id="KJD47510.1"/>
    </source>
</evidence>
<evidence type="ECO:0000256" key="4">
    <source>
        <dbReference type="SAM" id="MobiDB-lite"/>
    </source>
</evidence>
<evidence type="ECO:0000259" key="5">
    <source>
        <dbReference type="PROSITE" id="PS50893"/>
    </source>
</evidence>
<dbReference type="NCBIfam" id="NF000355">
    <property type="entry name" value="ribo_prot_ABC_F"/>
    <property type="match status" value="1"/>
</dbReference>
<proteinExistence type="predicted"/>
<dbReference type="InterPro" id="IPR017871">
    <property type="entry name" value="ABC_transporter-like_CS"/>
</dbReference>
<dbReference type="GO" id="GO:0016887">
    <property type="term" value="F:ATP hydrolysis activity"/>
    <property type="evidence" value="ECO:0007669"/>
    <property type="project" value="InterPro"/>
</dbReference>
<feature type="compositionally biased region" description="Low complexity" evidence="4">
    <location>
        <begin position="606"/>
        <end position="615"/>
    </location>
</feature>